<dbReference type="OMA" id="ILINDSM"/>
<gene>
    <name evidence="1" type="ORF">KLLA0_E01739g</name>
</gene>
<dbReference type="FunCoup" id="Q6CPW3">
    <property type="interactions" value="153"/>
</dbReference>
<dbReference type="EMBL" id="CR382125">
    <property type="protein sequence ID" value="CAG99113.1"/>
    <property type="molecule type" value="Genomic_DNA"/>
</dbReference>
<evidence type="ECO:0000313" key="2">
    <source>
        <dbReference type="Proteomes" id="UP000000598"/>
    </source>
</evidence>
<dbReference type="eggNOG" id="ENOG502S01Z">
    <property type="taxonomic scope" value="Eukaryota"/>
</dbReference>
<dbReference type="AlphaFoldDB" id="Q6CPW3"/>
<dbReference type="InParanoid" id="Q6CPW3"/>
<dbReference type="PaxDb" id="284590-Q6CPW3"/>
<dbReference type="Proteomes" id="UP000000598">
    <property type="component" value="Chromosome E"/>
</dbReference>
<dbReference type="KEGG" id="kla:KLLA0_E01739g"/>
<name>Q6CPW3_KLULA</name>
<dbReference type="HOGENOM" id="CLU_042193_0_0_1"/>
<dbReference type="STRING" id="284590.Q6CPW3"/>
<protein>
    <submittedName>
        <fullName evidence="1">KLLA0E01739p</fullName>
    </submittedName>
</protein>
<sequence>MHLRCCFRSMARRFHTSRRITLQWKNKMFQSTPRLQKGQQRYSETLWKYFNAPGNAFFVTTNVVTLTGMVIYSTVSTMSRQATIIDSLENGFGVENSLDAVYDDKQNFAVPKRPRSEVSWRESSQLKKQAMEQRRSEVIGESNNAAADIETISDPFLDSNPEGKGLQSANSYMVKMGIFYLFYSFHIYKKSLETGVEVNDKMLQKLLDNVPQNEHDLHDIQNAAFYKSWRHEFGALLKNLSKAQHFSVPKPESFPEELQDVFKRLSDSKMAFQSDFYEFYQSINDISQRRLLQLWYYDNSRNLLKQNNFSNERIYEQMVFESSQWNNDLFEKYISVLYQPSSRRFQSMFNNYFKGMTSVSLDTVLGVLKGLIASNVQRKNDHIVKVVSLLRKNSVLAGKKKLRVIIPTEDKIPLLEQMMTADVRKNTYSVMAKNPVALKLLSTLGGVKSN</sequence>
<accession>Q6CPW3</accession>
<reference evidence="1 2" key="1">
    <citation type="journal article" date="2004" name="Nature">
        <title>Genome evolution in yeasts.</title>
        <authorList>
            <consortium name="Genolevures"/>
            <person name="Dujon B."/>
            <person name="Sherman D."/>
            <person name="Fischer G."/>
            <person name="Durrens P."/>
            <person name="Casaregola S."/>
            <person name="Lafontaine I."/>
            <person name="de Montigny J."/>
            <person name="Marck C."/>
            <person name="Neuveglise C."/>
            <person name="Talla E."/>
            <person name="Goffard N."/>
            <person name="Frangeul L."/>
            <person name="Aigle M."/>
            <person name="Anthouard V."/>
            <person name="Babour A."/>
            <person name="Barbe V."/>
            <person name="Barnay S."/>
            <person name="Blanchin S."/>
            <person name="Beckerich J.M."/>
            <person name="Beyne E."/>
            <person name="Bleykasten C."/>
            <person name="Boisrame A."/>
            <person name="Boyer J."/>
            <person name="Cattolico L."/>
            <person name="Confanioleri F."/>
            <person name="de Daruvar A."/>
            <person name="Despons L."/>
            <person name="Fabre E."/>
            <person name="Fairhead C."/>
            <person name="Ferry-Dumazet H."/>
            <person name="Groppi A."/>
            <person name="Hantraye F."/>
            <person name="Hennequin C."/>
            <person name="Jauniaux N."/>
            <person name="Joyet P."/>
            <person name="Kachouri R."/>
            <person name="Kerrest A."/>
            <person name="Koszul R."/>
            <person name="Lemaire M."/>
            <person name="Lesur I."/>
            <person name="Ma L."/>
            <person name="Muller H."/>
            <person name="Nicaud J.M."/>
            <person name="Nikolski M."/>
            <person name="Oztas S."/>
            <person name="Ozier-Kalogeropoulos O."/>
            <person name="Pellenz S."/>
            <person name="Potier S."/>
            <person name="Richard G.F."/>
            <person name="Straub M.L."/>
            <person name="Suleau A."/>
            <person name="Swennene D."/>
            <person name="Tekaia F."/>
            <person name="Wesolowski-Louvel M."/>
            <person name="Westhof E."/>
            <person name="Wirth B."/>
            <person name="Zeniou-Meyer M."/>
            <person name="Zivanovic I."/>
            <person name="Bolotin-Fukuhara M."/>
            <person name="Thierry A."/>
            <person name="Bouchier C."/>
            <person name="Caudron B."/>
            <person name="Scarpelli C."/>
            <person name="Gaillardin C."/>
            <person name="Weissenbach J."/>
            <person name="Wincker P."/>
            <person name="Souciet J.L."/>
        </authorList>
    </citation>
    <scope>NUCLEOTIDE SEQUENCE [LARGE SCALE GENOMIC DNA]</scope>
    <source>
        <strain evidence="2">ATCC 8585 / CBS 2359 / DSM 70799 / NBRC 1267 / NRRL Y-1140 / WM37</strain>
    </source>
</reference>
<organism evidence="1 2">
    <name type="scientific">Kluyveromyces lactis (strain ATCC 8585 / CBS 2359 / DSM 70799 / NBRC 1267 / NRRL Y-1140 / WM37)</name>
    <name type="common">Yeast</name>
    <name type="synonym">Candida sphaerica</name>
    <dbReference type="NCBI Taxonomy" id="284590"/>
    <lineage>
        <taxon>Eukaryota</taxon>
        <taxon>Fungi</taxon>
        <taxon>Dikarya</taxon>
        <taxon>Ascomycota</taxon>
        <taxon>Saccharomycotina</taxon>
        <taxon>Saccharomycetes</taxon>
        <taxon>Saccharomycetales</taxon>
        <taxon>Saccharomycetaceae</taxon>
        <taxon>Kluyveromyces</taxon>
    </lineage>
</organism>
<keyword evidence="2" id="KW-1185">Reference proteome</keyword>
<evidence type="ECO:0000313" key="1">
    <source>
        <dbReference type="EMBL" id="CAG99113.1"/>
    </source>
</evidence>
<proteinExistence type="predicted"/>